<comment type="caution">
    <text evidence="3">The sequence shown here is derived from an EMBL/GenBank/DDBJ whole genome shotgun (WGS) entry which is preliminary data.</text>
</comment>
<feature type="compositionally biased region" description="Acidic residues" evidence="1">
    <location>
        <begin position="100"/>
        <end position="115"/>
    </location>
</feature>
<reference evidence="3 4" key="1">
    <citation type="submission" date="2020-04" db="EMBL/GenBank/DDBJ databases">
        <authorList>
            <person name="Wallbank WR R."/>
            <person name="Pardo Diaz C."/>
            <person name="Kozak K."/>
            <person name="Martin S."/>
            <person name="Jiggins C."/>
            <person name="Moest M."/>
            <person name="Warren A I."/>
            <person name="Byers J.R.P. K."/>
            <person name="Montejo-Kovacevich G."/>
            <person name="Yen C E."/>
        </authorList>
    </citation>
    <scope>NUCLEOTIDE SEQUENCE [LARGE SCALE GENOMIC DNA]</scope>
</reference>
<gene>
    <name evidence="3" type="ORF">APLA_LOCUS6939</name>
</gene>
<proteinExistence type="predicted"/>
<protein>
    <submittedName>
        <fullName evidence="3">Uncharacterized protein</fullName>
    </submittedName>
</protein>
<evidence type="ECO:0000313" key="3">
    <source>
        <dbReference type="EMBL" id="CAB3235284.1"/>
    </source>
</evidence>
<accession>A0A8S0ZQC6</accession>
<feature type="signal peptide" evidence="2">
    <location>
        <begin position="1"/>
        <end position="17"/>
    </location>
</feature>
<feature type="region of interest" description="Disordered" evidence="1">
    <location>
        <begin position="88"/>
        <end position="124"/>
    </location>
</feature>
<sequence>MLRQSLLVILLTHSIRTAHVTDSPNVFDRLYRKLEKLNTPDKLYEKIDELNSLDPDWSQMELLTAMQSWLSTKQMDGVVKDFQRIKAEKQAQRRDRQEDSDQEYGDSEWNDEVGDENAYFDNLH</sequence>
<dbReference type="EMBL" id="CADEBD010000299">
    <property type="protein sequence ID" value="CAB3235284.1"/>
    <property type="molecule type" value="Genomic_DNA"/>
</dbReference>
<feature type="compositionally biased region" description="Basic and acidic residues" evidence="1">
    <location>
        <begin position="88"/>
        <end position="99"/>
    </location>
</feature>
<dbReference type="AlphaFoldDB" id="A0A8S0ZQC6"/>
<feature type="chain" id="PRO_5035821021" evidence="2">
    <location>
        <begin position="18"/>
        <end position="124"/>
    </location>
</feature>
<evidence type="ECO:0000256" key="1">
    <source>
        <dbReference type="SAM" id="MobiDB-lite"/>
    </source>
</evidence>
<evidence type="ECO:0000313" key="4">
    <source>
        <dbReference type="Proteomes" id="UP000494256"/>
    </source>
</evidence>
<keyword evidence="2" id="KW-0732">Signal</keyword>
<dbReference type="Proteomes" id="UP000494256">
    <property type="component" value="Unassembled WGS sequence"/>
</dbReference>
<name>A0A8S0ZQC6_ARCPL</name>
<evidence type="ECO:0000256" key="2">
    <source>
        <dbReference type="SAM" id="SignalP"/>
    </source>
</evidence>
<organism evidence="3 4">
    <name type="scientific">Arctia plantaginis</name>
    <name type="common">Wood tiger moth</name>
    <name type="synonym">Phalaena plantaginis</name>
    <dbReference type="NCBI Taxonomy" id="874455"/>
    <lineage>
        <taxon>Eukaryota</taxon>
        <taxon>Metazoa</taxon>
        <taxon>Ecdysozoa</taxon>
        <taxon>Arthropoda</taxon>
        <taxon>Hexapoda</taxon>
        <taxon>Insecta</taxon>
        <taxon>Pterygota</taxon>
        <taxon>Neoptera</taxon>
        <taxon>Endopterygota</taxon>
        <taxon>Lepidoptera</taxon>
        <taxon>Glossata</taxon>
        <taxon>Ditrysia</taxon>
        <taxon>Noctuoidea</taxon>
        <taxon>Erebidae</taxon>
        <taxon>Arctiinae</taxon>
        <taxon>Arctia</taxon>
    </lineage>
</organism>